<organism evidence="1 2">
    <name type="scientific">Salegentibacter agarivorans</name>
    <dbReference type="NCBI Taxonomy" id="345907"/>
    <lineage>
        <taxon>Bacteria</taxon>
        <taxon>Pseudomonadati</taxon>
        <taxon>Bacteroidota</taxon>
        <taxon>Flavobacteriia</taxon>
        <taxon>Flavobacteriales</taxon>
        <taxon>Flavobacteriaceae</taxon>
        <taxon>Salegentibacter</taxon>
    </lineage>
</organism>
<keyword evidence="2" id="KW-1185">Reference proteome</keyword>
<dbReference type="InterPro" id="IPR009097">
    <property type="entry name" value="Cyclic_Pdiesterase"/>
</dbReference>
<sequence length="178" mass="21064">MPLYFLAIIPPKEICKRVKSLKQEIAEKYKAKHALKLPAHITLQIPFQLSESEENILIGFLEIFAENQKSLRVDLKDFGRFNQKVIFINIEDHEPIKILHTELQKVIAANLQLKKHEKFSKIHPHITLASRDLHYKQFPDAWADFKKREFQASFIAKSFTLLKHDGKQWHRHCEFKLE</sequence>
<dbReference type="AlphaFoldDB" id="A0A1I2L195"/>
<reference evidence="2" key="1">
    <citation type="submission" date="2016-10" db="EMBL/GenBank/DDBJ databases">
        <authorList>
            <person name="Varghese N."/>
            <person name="Submissions S."/>
        </authorList>
    </citation>
    <scope>NUCLEOTIDE SEQUENCE [LARGE SCALE GENOMIC DNA]</scope>
    <source>
        <strain evidence="2">DSM 23515</strain>
    </source>
</reference>
<dbReference type="SUPFAM" id="SSF55144">
    <property type="entry name" value="LigT-like"/>
    <property type="match status" value="1"/>
</dbReference>
<evidence type="ECO:0000313" key="1">
    <source>
        <dbReference type="EMBL" id="SFF72270.1"/>
    </source>
</evidence>
<dbReference type="PANTHER" id="PTHR40037:SF1">
    <property type="entry name" value="PHOSPHOESTERASE SAOUHSC_00951-RELATED"/>
    <property type="match status" value="1"/>
</dbReference>
<dbReference type="InterPro" id="IPR050580">
    <property type="entry name" value="2H_phosphoesterase_YjcG-like"/>
</dbReference>
<dbReference type="RefSeq" id="WP_093303650.1">
    <property type="nucleotide sequence ID" value="NZ_FOOH01000006.1"/>
</dbReference>
<evidence type="ECO:0000313" key="2">
    <source>
        <dbReference type="Proteomes" id="UP000199116"/>
    </source>
</evidence>
<keyword evidence="1" id="KW-0436">Ligase</keyword>
<gene>
    <name evidence="1" type="ORF">SAMN04488033_106107</name>
</gene>
<name>A0A1I2L195_9FLAO</name>
<dbReference type="EMBL" id="FOOH01000006">
    <property type="protein sequence ID" value="SFF72270.1"/>
    <property type="molecule type" value="Genomic_DNA"/>
</dbReference>
<proteinExistence type="predicted"/>
<accession>A0A1I2L195</accession>
<dbReference type="PANTHER" id="PTHR40037">
    <property type="entry name" value="PHOSPHOESTERASE YJCG-RELATED"/>
    <property type="match status" value="1"/>
</dbReference>
<dbReference type="Pfam" id="PF13563">
    <property type="entry name" value="2_5_RNA_ligase2"/>
    <property type="match status" value="1"/>
</dbReference>
<dbReference type="Proteomes" id="UP000199116">
    <property type="component" value="Unassembled WGS sequence"/>
</dbReference>
<dbReference type="Gene3D" id="3.90.1140.10">
    <property type="entry name" value="Cyclic phosphodiesterase"/>
    <property type="match status" value="1"/>
</dbReference>
<protein>
    <submittedName>
        <fullName evidence="1">2'-5' RNA ligase</fullName>
    </submittedName>
</protein>
<dbReference type="GO" id="GO:0016874">
    <property type="term" value="F:ligase activity"/>
    <property type="evidence" value="ECO:0007669"/>
    <property type="project" value="UniProtKB-KW"/>
</dbReference>